<reference evidence="9" key="1">
    <citation type="submission" date="2022-09" db="EMBL/GenBank/DDBJ databases">
        <title>Characterization of three MwoI isoschizomers from sequenced genome and metagenomes.</title>
        <authorList>
            <person name="Fomenkov A."/>
            <person name="Xu S.Y."/>
            <person name="Roberts R.J."/>
        </authorList>
    </citation>
    <scope>NUCLEOTIDE SEQUENCE</scope>
    <source>
        <strain evidence="9">DSM 2970</strain>
    </source>
</reference>
<dbReference type="InterPro" id="IPR047187">
    <property type="entry name" value="SF1_C_Upf1"/>
</dbReference>
<dbReference type="EC" id="3.6.4.12" evidence="9"/>
<feature type="coiled-coil region" evidence="6">
    <location>
        <begin position="334"/>
        <end position="361"/>
    </location>
</feature>
<evidence type="ECO:0000256" key="5">
    <source>
        <dbReference type="ARBA" id="ARBA00022840"/>
    </source>
</evidence>
<dbReference type="PANTHER" id="PTHR43788:SF8">
    <property type="entry name" value="DNA-BINDING PROTEIN SMUBP-2"/>
    <property type="match status" value="1"/>
</dbReference>
<keyword evidence="6" id="KW-0175">Coiled coil</keyword>
<keyword evidence="4 9" id="KW-0347">Helicase</keyword>
<dbReference type="InterPro" id="IPR004483">
    <property type="entry name" value="SMUBP-2/Hcs1-like"/>
</dbReference>
<comment type="similarity">
    <text evidence="1">Belongs to the DNA2/NAM7 helicase family.</text>
</comment>
<keyword evidence="5" id="KW-0067">ATP-binding</keyword>
<evidence type="ECO:0000259" key="8">
    <source>
        <dbReference type="Pfam" id="PF13087"/>
    </source>
</evidence>
<gene>
    <name evidence="9" type="ORF">N5910_00970</name>
</gene>
<dbReference type="RefSeq" id="WP_261599658.1">
    <property type="nucleotide sequence ID" value="NZ_CP104550.1"/>
</dbReference>
<sequence length="663" mass="75056">MQGTDRIMVKSYIRKLIRLVEMEREAEINAMMNEIRRLSPRKRERIGRAINGLNGKITGRELGFHLVKYGRRDPIETRIGVGDLVLISRGDPLKSDLTGTVAGKGKRFIVVALENVPRWALRNVRIDLYANDITFQRMIDNLKGVNKNILKVLGLILDKDKPAPTRRVDFEAIDCELNSSQKEAISRALGSDDFFLIHGPFGTGKTRTLHELIRQEVRRGSRVLVTAESNAAVDNLLDGIAEDVECVRLGHPQRVSERNIRETLAYKLENHPDYRMVIEKQERIDKLVEEREKHHKPTPQLRRGLSDTQILLNATKRRGARGISPNVMISMARWIEVNQKIDRLHRELEELETEIANRIIRESQVVLSTNSSAALEYIDNVSFDLAVVDEASQATIPSILIPLGRAPRFILAGDHKQLPPTILNQEASELESTLFEELITRYPDKSWMLNCQYRMHPDIMEFPSREFYSGNIRAHPSLEGLSVTDILRSGGEEGELQGMLADPHRPVLFIDTSRLEAPEERLKGSTSIRNPVEADLAVIIAGAFMGMGAGSSDIGIITPYDDQVELISSMTPVEVNTVDGFQGREKEIIIISMVRSNSRGSIGFLRDLRRLNVSLTRVRRKLLIIGDTETLCTHPSYRRLVEFCRRRGFLEKPGPGDVRNWSP</sequence>
<dbReference type="AlphaFoldDB" id="A0A9E7RU74"/>
<dbReference type="Gene3D" id="3.40.50.300">
    <property type="entry name" value="P-loop containing nucleotide triphosphate hydrolases"/>
    <property type="match status" value="2"/>
</dbReference>
<dbReference type="SUPFAM" id="SSF52540">
    <property type="entry name" value="P-loop containing nucleoside triphosphate hydrolases"/>
    <property type="match status" value="1"/>
</dbReference>
<dbReference type="InterPro" id="IPR050534">
    <property type="entry name" value="Coronavir_polyprotein_1ab"/>
</dbReference>
<feature type="domain" description="DNA2/NAM7 helicase helicase" evidence="7">
    <location>
        <begin position="176"/>
        <end position="424"/>
    </location>
</feature>
<accession>A0A9E7RU74</accession>
<evidence type="ECO:0000256" key="6">
    <source>
        <dbReference type="SAM" id="Coils"/>
    </source>
</evidence>
<dbReference type="GO" id="GO:0005694">
    <property type="term" value="C:chromosome"/>
    <property type="evidence" value="ECO:0007669"/>
    <property type="project" value="UniProtKB-ARBA"/>
</dbReference>
<evidence type="ECO:0000256" key="2">
    <source>
        <dbReference type="ARBA" id="ARBA00022741"/>
    </source>
</evidence>
<name>A0A9E7RU74_METWO</name>
<dbReference type="InterPro" id="IPR041679">
    <property type="entry name" value="DNA2/NAM7-like_C"/>
</dbReference>
<dbReference type="Pfam" id="PF13086">
    <property type="entry name" value="AAA_11"/>
    <property type="match status" value="1"/>
</dbReference>
<dbReference type="CDD" id="cd18808">
    <property type="entry name" value="SF1_C_Upf1"/>
    <property type="match status" value="1"/>
</dbReference>
<keyword evidence="3 9" id="KW-0378">Hydrolase</keyword>
<dbReference type="GO" id="GO:0016787">
    <property type="term" value="F:hydrolase activity"/>
    <property type="evidence" value="ECO:0007669"/>
    <property type="project" value="UniProtKB-KW"/>
</dbReference>
<organism evidence="9">
    <name type="scientific">Methanothermobacter wolfeii</name>
    <name type="common">Methanobacterium wolfei</name>
    <dbReference type="NCBI Taxonomy" id="145261"/>
    <lineage>
        <taxon>Archaea</taxon>
        <taxon>Methanobacteriati</taxon>
        <taxon>Methanobacteriota</taxon>
        <taxon>Methanomada group</taxon>
        <taxon>Methanobacteria</taxon>
        <taxon>Methanobacteriales</taxon>
        <taxon>Methanobacteriaceae</taxon>
        <taxon>Methanothermobacter</taxon>
    </lineage>
</organism>
<dbReference type="EMBL" id="CP104550">
    <property type="protein sequence ID" value="UXH31906.1"/>
    <property type="molecule type" value="Genomic_DNA"/>
</dbReference>
<feature type="domain" description="DNA2/NAM7 helicase-like C-terminal" evidence="8">
    <location>
        <begin position="430"/>
        <end position="628"/>
    </location>
</feature>
<dbReference type="GO" id="GO:0005524">
    <property type="term" value="F:ATP binding"/>
    <property type="evidence" value="ECO:0007669"/>
    <property type="project" value="UniProtKB-KW"/>
</dbReference>
<evidence type="ECO:0000313" key="9">
    <source>
        <dbReference type="EMBL" id="UXH31906.1"/>
    </source>
</evidence>
<dbReference type="InterPro" id="IPR027417">
    <property type="entry name" value="P-loop_NTPase"/>
</dbReference>
<evidence type="ECO:0000256" key="3">
    <source>
        <dbReference type="ARBA" id="ARBA00022801"/>
    </source>
</evidence>
<dbReference type="InterPro" id="IPR041677">
    <property type="entry name" value="DNA2/NAM7_AAA_11"/>
</dbReference>
<evidence type="ECO:0000256" key="1">
    <source>
        <dbReference type="ARBA" id="ARBA00007913"/>
    </source>
</evidence>
<dbReference type="NCBIfam" id="TIGR00376">
    <property type="entry name" value="IGHMBP2 family helicase"/>
    <property type="match status" value="1"/>
</dbReference>
<protein>
    <submittedName>
        <fullName evidence="9">IGHMBP2 family helicase</fullName>
        <ecNumber evidence="9">3.6.4.12</ecNumber>
    </submittedName>
</protein>
<dbReference type="Proteomes" id="UP001065373">
    <property type="component" value="Chromosome"/>
</dbReference>
<evidence type="ECO:0000256" key="4">
    <source>
        <dbReference type="ARBA" id="ARBA00022806"/>
    </source>
</evidence>
<evidence type="ECO:0000259" key="7">
    <source>
        <dbReference type="Pfam" id="PF13086"/>
    </source>
</evidence>
<dbReference type="GO" id="GO:0003677">
    <property type="term" value="F:DNA binding"/>
    <property type="evidence" value="ECO:0007669"/>
    <property type="project" value="InterPro"/>
</dbReference>
<dbReference type="GeneID" id="75105780"/>
<dbReference type="Pfam" id="PF13087">
    <property type="entry name" value="AAA_12"/>
    <property type="match status" value="1"/>
</dbReference>
<dbReference type="FunFam" id="2.40.30.270:FF:000007">
    <property type="entry name" value="DNA helicase, putative"/>
    <property type="match status" value="1"/>
</dbReference>
<keyword evidence="2" id="KW-0547">Nucleotide-binding</keyword>
<dbReference type="FunFam" id="3.40.50.300:FF:000326">
    <property type="entry name" value="P-loop containing nucleoside triphosphate hydrolase"/>
    <property type="match status" value="1"/>
</dbReference>
<dbReference type="GO" id="GO:0043139">
    <property type="term" value="F:5'-3' DNA helicase activity"/>
    <property type="evidence" value="ECO:0007669"/>
    <property type="project" value="TreeGrafter"/>
</dbReference>
<dbReference type="Gene3D" id="2.40.30.270">
    <property type="match status" value="1"/>
</dbReference>
<proteinExistence type="inferred from homology"/>
<dbReference type="PANTHER" id="PTHR43788">
    <property type="entry name" value="DNA2/NAM7 HELICASE FAMILY MEMBER"/>
    <property type="match status" value="1"/>
</dbReference>